<accession>A0A417Y6K9</accession>
<keyword evidence="2" id="KW-0808">Transferase</keyword>
<dbReference type="InterPro" id="IPR011009">
    <property type="entry name" value="Kinase-like_dom_sf"/>
</dbReference>
<dbReference type="InterPro" id="IPR051678">
    <property type="entry name" value="AGP_Transferase"/>
</dbReference>
<dbReference type="Gene3D" id="3.90.1200.10">
    <property type="match status" value="1"/>
</dbReference>
<evidence type="ECO:0000259" key="1">
    <source>
        <dbReference type="Pfam" id="PF01636"/>
    </source>
</evidence>
<comment type="caution">
    <text evidence="2">The sequence shown here is derived from an EMBL/GenBank/DDBJ whole genome shotgun (WGS) entry which is preliminary data.</text>
</comment>
<dbReference type="Gene3D" id="3.30.200.20">
    <property type="entry name" value="Phosphorylase Kinase, domain 1"/>
    <property type="match status" value="1"/>
</dbReference>
<evidence type="ECO:0000313" key="2">
    <source>
        <dbReference type="EMBL" id="RHW28352.1"/>
    </source>
</evidence>
<protein>
    <submittedName>
        <fullName evidence="2">Phosphotransferase family protein</fullName>
    </submittedName>
</protein>
<dbReference type="CDD" id="cd05154">
    <property type="entry name" value="ACAD10_11_N-like"/>
    <property type="match status" value="1"/>
</dbReference>
<dbReference type="EMBL" id="QXGH01000010">
    <property type="protein sequence ID" value="RHW28352.1"/>
    <property type="molecule type" value="Genomic_DNA"/>
</dbReference>
<feature type="domain" description="Aminoglycoside phosphotransferase" evidence="1">
    <location>
        <begin position="187"/>
        <end position="424"/>
    </location>
</feature>
<proteinExistence type="predicted"/>
<keyword evidence="3" id="KW-1185">Reference proteome</keyword>
<dbReference type="AlphaFoldDB" id="A0A417Y6K9"/>
<dbReference type="SUPFAM" id="SSF56112">
    <property type="entry name" value="Protein kinase-like (PK-like)"/>
    <property type="match status" value="1"/>
</dbReference>
<dbReference type="GO" id="GO:0016740">
    <property type="term" value="F:transferase activity"/>
    <property type="evidence" value="ECO:0007669"/>
    <property type="project" value="UniProtKB-KW"/>
</dbReference>
<dbReference type="InterPro" id="IPR041726">
    <property type="entry name" value="ACAD10_11_N"/>
</dbReference>
<name>A0A417Y6K9_9ACTN</name>
<dbReference type="PANTHER" id="PTHR21310">
    <property type="entry name" value="AMINOGLYCOSIDE PHOSPHOTRANSFERASE-RELATED-RELATED"/>
    <property type="match status" value="1"/>
</dbReference>
<dbReference type="Pfam" id="PF01636">
    <property type="entry name" value="APH"/>
    <property type="match status" value="1"/>
</dbReference>
<dbReference type="InterPro" id="IPR002575">
    <property type="entry name" value="Aminoglycoside_PTrfase"/>
</dbReference>
<gene>
    <name evidence="2" type="ORF">D0Z08_05120</name>
</gene>
<reference evidence="2 3" key="1">
    <citation type="submission" date="2018-09" db="EMBL/GenBank/DDBJ databases">
        <title>Genome sequencing of Nocardioides immobilis CCTCC AB 2017083 for comparison to Nocardioides silvaticus.</title>
        <authorList>
            <person name="Li C."/>
            <person name="Wang G."/>
        </authorList>
    </citation>
    <scope>NUCLEOTIDE SEQUENCE [LARGE SCALE GENOMIC DNA]</scope>
    <source>
        <strain evidence="2 3">CCTCC AB 2017083</strain>
    </source>
</reference>
<sequence length="484" mass="53206">MKALQTTPFIRVTMNTISASSLPGAALETRQMSTLLARRILARMVADADRLPNLQSEAMDEYARWLADAAPFLRATGDADLVTELERHLEARDYAGTEVAVQEVCARLAVQSTRRDGKDLAGELLRQAAAVQQCVDTKFMSANEDLLGIKDNVDVTDEVLDSEKIDRLTSWLRTQFPSSPNLTISNVRAIPGGFSKQTLFLSIEGAEGVPEMLVVRMDWPEGPVDTTVVDEFDIVKTLLDAGVAVPFLHALETTGAVLGSPFLLLDRVEGAHIGDFLDVSGGGTDVALDLAREMAALHAVPDSEFGDRVTGAHESVRDRLLREINECERDWRALDSPSITLEIAFAWLKDNIELADGPRALVHSDLGCHNMLVANDRVAAIIDWESARIGTPAQDLGYVYPAVTQICDWSDFMAAYLEAGGRALTKAQIDYYTLWGFVWPLVNVCKARLGFETVYPDDIRMAYADAYLSIRFQSRLAGQLQSLL</sequence>
<evidence type="ECO:0000313" key="3">
    <source>
        <dbReference type="Proteomes" id="UP000283644"/>
    </source>
</evidence>
<dbReference type="RefSeq" id="WP_118923294.1">
    <property type="nucleotide sequence ID" value="NZ_QXGH01000010.1"/>
</dbReference>
<organism evidence="2 3">
    <name type="scientific">Nocardioides immobilis</name>
    <dbReference type="NCBI Taxonomy" id="2049295"/>
    <lineage>
        <taxon>Bacteria</taxon>
        <taxon>Bacillati</taxon>
        <taxon>Actinomycetota</taxon>
        <taxon>Actinomycetes</taxon>
        <taxon>Propionibacteriales</taxon>
        <taxon>Nocardioidaceae</taxon>
        <taxon>Nocardioides</taxon>
    </lineage>
</organism>
<dbReference type="OrthoDB" id="4524027at2"/>
<dbReference type="Proteomes" id="UP000283644">
    <property type="component" value="Unassembled WGS sequence"/>
</dbReference>